<accession>A0AAD7UFE0</accession>
<dbReference type="SMART" id="SM00239">
    <property type="entry name" value="C2"/>
    <property type="match status" value="1"/>
</dbReference>
<evidence type="ECO:0000259" key="1">
    <source>
        <dbReference type="PROSITE" id="PS50004"/>
    </source>
</evidence>
<proteinExistence type="predicted"/>
<dbReference type="Pfam" id="PF00168">
    <property type="entry name" value="C2"/>
    <property type="match status" value="1"/>
</dbReference>
<dbReference type="PROSITE" id="PS50004">
    <property type="entry name" value="C2"/>
    <property type="match status" value="1"/>
</dbReference>
<protein>
    <recommendedName>
        <fullName evidence="1">C2 domain-containing protein</fullName>
    </recommendedName>
</protein>
<evidence type="ECO:0000313" key="2">
    <source>
        <dbReference type="EMBL" id="KAJ8602686.1"/>
    </source>
</evidence>
<dbReference type="InterPro" id="IPR035892">
    <property type="entry name" value="C2_domain_sf"/>
</dbReference>
<sequence>MHHDDDDDLRRLYAKGKASFSVTIEVESASLSAVDGDPYVVAYVTTDREGTKRKTSVVKRTLEPAWHQKVRLDGVPPTATLAVVIKAERIGPNERVCACEISVLDAMDHRREEVVVLDLSGERASSGKLRCAFRFDPPVPSFDDQIRVTQVDGHTCLLMDY</sequence>
<name>A0AAD7UFE0_9STRA</name>
<dbReference type="AlphaFoldDB" id="A0AAD7UFE0"/>
<keyword evidence="3" id="KW-1185">Reference proteome</keyword>
<dbReference type="EMBL" id="JAQMWT010000370">
    <property type="protein sequence ID" value="KAJ8602686.1"/>
    <property type="molecule type" value="Genomic_DNA"/>
</dbReference>
<dbReference type="Gene3D" id="2.60.40.150">
    <property type="entry name" value="C2 domain"/>
    <property type="match status" value="1"/>
</dbReference>
<feature type="domain" description="C2" evidence="1">
    <location>
        <begin position="3"/>
        <end position="117"/>
    </location>
</feature>
<comment type="caution">
    <text evidence="2">The sequence shown here is derived from an EMBL/GenBank/DDBJ whole genome shotgun (WGS) entry which is preliminary data.</text>
</comment>
<evidence type="ECO:0000313" key="3">
    <source>
        <dbReference type="Proteomes" id="UP001230188"/>
    </source>
</evidence>
<reference evidence="2" key="1">
    <citation type="submission" date="2023-01" db="EMBL/GenBank/DDBJ databases">
        <title>Metagenome sequencing of chrysophaentin producing Chrysophaeum taylorii.</title>
        <authorList>
            <person name="Davison J."/>
            <person name="Bewley C."/>
        </authorList>
    </citation>
    <scope>NUCLEOTIDE SEQUENCE</scope>
    <source>
        <strain evidence="2">NIES-1699</strain>
    </source>
</reference>
<dbReference type="CDD" id="cd00030">
    <property type="entry name" value="C2"/>
    <property type="match status" value="1"/>
</dbReference>
<dbReference type="Proteomes" id="UP001230188">
    <property type="component" value="Unassembled WGS sequence"/>
</dbReference>
<dbReference type="InterPro" id="IPR000008">
    <property type="entry name" value="C2_dom"/>
</dbReference>
<organism evidence="2 3">
    <name type="scientific">Chrysophaeum taylorii</name>
    <dbReference type="NCBI Taxonomy" id="2483200"/>
    <lineage>
        <taxon>Eukaryota</taxon>
        <taxon>Sar</taxon>
        <taxon>Stramenopiles</taxon>
        <taxon>Ochrophyta</taxon>
        <taxon>Pelagophyceae</taxon>
        <taxon>Pelagomonadales</taxon>
        <taxon>Pelagomonadaceae</taxon>
        <taxon>Chrysophaeum</taxon>
    </lineage>
</organism>
<dbReference type="SUPFAM" id="SSF49562">
    <property type="entry name" value="C2 domain (Calcium/lipid-binding domain, CaLB)"/>
    <property type="match status" value="1"/>
</dbReference>
<gene>
    <name evidence="2" type="ORF">CTAYLR_003764</name>
</gene>